<organism evidence="6 7">
    <name type="scientific">Reichenbachiella ulvae</name>
    <dbReference type="NCBI Taxonomy" id="2980104"/>
    <lineage>
        <taxon>Bacteria</taxon>
        <taxon>Pseudomonadati</taxon>
        <taxon>Bacteroidota</taxon>
        <taxon>Cytophagia</taxon>
        <taxon>Cytophagales</taxon>
        <taxon>Reichenbachiellaceae</taxon>
        <taxon>Reichenbachiella</taxon>
    </lineage>
</organism>
<keyword evidence="4" id="KW-0997">Cell inner membrane</keyword>
<accession>A0ABT3CXB3</accession>
<dbReference type="InterPro" id="IPR044527">
    <property type="entry name" value="NrtA/CpmA_ABC-bd_dom"/>
</dbReference>
<evidence type="ECO:0000256" key="1">
    <source>
        <dbReference type="ARBA" id="ARBA00004308"/>
    </source>
</evidence>
<dbReference type="Proteomes" id="UP001300692">
    <property type="component" value="Unassembled WGS sequence"/>
</dbReference>
<sequence>MKKIFNNLFVRFCAFATLMFLLSQCGSKKSEESSTEVLSDATSQTVQLEIEKPQLTFGFIKLTDMAPLAIAKELGYFEDEGLFVTIEAQSNWKNVLDRVIDGQLDGSHMLAGQPIAAGAGFGRQAKLVTPFSMDLNGNGITVSNEVWSKMEPNVPKDENGKPIHPIKADALAPVIDEYKKDGNAFKMGMVFPVSTHNYEIRYWLAAAGVNPGFYTAENIQGQVDADVLLSVTPPPQMPATLEAGTIYGYCVGEPWNQQAVFKGIGVPVTTNYDIWKNNPEKVFVMTKDFVEKYPNTAVAVTKALIRAGKWLDTPGNRPEAVGILSMPEYVGADSVVIANSMTGTFEFEKGDKRSMPDFNVFFRYHATYPYYSDGTWFLTQMRRWGQIPESKPAEWYSETIKEIYRPDVWEKAAQLLLEEGYLTEEEIPKTDGYKPATADFIDGITYDGKDPIGYINSFEIGNKD</sequence>
<dbReference type="PANTHER" id="PTHR30024:SF43">
    <property type="entry name" value="BLL4572 PROTEIN"/>
    <property type="match status" value="1"/>
</dbReference>
<proteinExistence type="predicted"/>
<comment type="subcellular location">
    <subcellularLocation>
        <location evidence="1">Endomembrane system</location>
    </subcellularLocation>
</comment>
<dbReference type="RefSeq" id="WP_264139007.1">
    <property type="nucleotide sequence ID" value="NZ_JAOYOD010000001.1"/>
</dbReference>
<dbReference type="Gene3D" id="3.40.190.10">
    <property type="entry name" value="Periplasmic binding protein-like II"/>
    <property type="match status" value="2"/>
</dbReference>
<protein>
    <submittedName>
        <fullName evidence="6">ABC transporter substrate-binding protein</fullName>
    </submittedName>
</protein>
<keyword evidence="5" id="KW-0472">Membrane</keyword>
<evidence type="ECO:0000256" key="2">
    <source>
        <dbReference type="ARBA" id="ARBA00022448"/>
    </source>
</evidence>
<keyword evidence="2" id="KW-0813">Transport</keyword>
<keyword evidence="7" id="KW-1185">Reference proteome</keyword>
<reference evidence="6 7" key="1">
    <citation type="submission" date="2022-10" db="EMBL/GenBank/DDBJ databases">
        <title>Comparative genomics and taxonomic characterization of three novel marine species of genus Reichenbachiella exhibiting antioxidant and polysaccharide degradation activities.</title>
        <authorList>
            <person name="Muhammad N."/>
            <person name="Lee Y.-J."/>
            <person name="Ko J."/>
            <person name="Kim S.-G."/>
        </authorList>
    </citation>
    <scope>NUCLEOTIDE SEQUENCE [LARGE SCALE GENOMIC DNA]</scope>
    <source>
        <strain evidence="6 7">ABR2-5</strain>
    </source>
</reference>
<gene>
    <name evidence="6" type="ORF">N7U62_15945</name>
</gene>
<dbReference type="PANTHER" id="PTHR30024">
    <property type="entry name" value="ALIPHATIC SULFONATES-BINDING PROTEIN-RELATED"/>
    <property type="match status" value="1"/>
</dbReference>
<evidence type="ECO:0000256" key="3">
    <source>
        <dbReference type="ARBA" id="ARBA00022475"/>
    </source>
</evidence>
<evidence type="ECO:0000256" key="5">
    <source>
        <dbReference type="ARBA" id="ARBA00023136"/>
    </source>
</evidence>
<dbReference type="EMBL" id="JAOYOD010000001">
    <property type="protein sequence ID" value="MCV9388174.1"/>
    <property type="molecule type" value="Genomic_DNA"/>
</dbReference>
<name>A0ABT3CXB3_9BACT</name>
<evidence type="ECO:0000313" key="7">
    <source>
        <dbReference type="Proteomes" id="UP001300692"/>
    </source>
</evidence>
<dbReference type="Pfam" id="PF13379">
    <property type="entry name" value="NMT1_2"/>
    <property type="match status" value="1"/>
</dbReference>
<comment type="caution">
    <text evidence="6">The sequence shown here is derived from an EMBL/GenBank/DDBJ whole genome shotgun (WGS) entry which is preliminary data.</text>
</comment>
<keyword evidence="3" id="KW-1003">Cell membrane</keyword>
<dbReference type="CDD" id="cd13553">
    <property type="entry name" value="PBP2_NrtA_CpmA_like"/>
    <property type="match status" value="1"/>
</dbReference>
<evidence type="ECO:0000313" key="6">
    <source>
        <dbReference type="EMBL" id="MCV9388174.1"/>
    </source>
</evidence>
<dbReference type="SUPFAM" id="SSF53850">
    <property type="entry name" value="Periplasmic binding protein-like II"/>
    <property type="match status" value="1"/>
</dbReference>
<evidence type="ECO:0000256" key="4">
    <source>
        <dbReference type="ARBA" id="ARBA00022519"/>
    </source>
</evidence>